<proteinExistence type="predicted"/>
<dbReference type="Proteomes" id="UP000281904">
    <property type="component" value="Chromosome"/>
</dbReference>
<evidence type="ECO:0000313" key="4">
    <source>
        <dbReference type="EMBL" id="VTP62962.1"/>
    </source>
</evidence>
<evidence type="ECO:0000313" key="5">
    <source>
        <dbReference type="Proteomes" id="UP000271603"/>
    </source>
</evidence>
<organism evidence="2 5">
    <name type="scientific">Serratia rubidaea</name>
    <name type="common">Serratia marinorubra</name>
    <dbReference type="NCBI Taxonomy" id="61652"/>
    <lineage>
        <taxon>Bacteria</taxon>
        <taxon>Pseudomonadati</taxon>
        <taxon>Pseudomonadota</taxon>
        <taxon>Gammaproteobacteria</taxon>
        <taxon>Enterobacterales</taxon>
        <taxon>Yersiniaceae</taxon>
        <taxon>Serratia</taxon>
    </lineage>
</organism>
<protein>
    <recommendedName>
        <fullName evidence="8">DUF4430 domain-containing protein</fullName>
    </recommendedName>
</protein>
<sequence>MVKCLIFIILLTGIMHSVAAGHIPLRKITEVKVDEVGKSEDTSENVRKGCQTFNITVAEVKDFFSKSYPVPLMFNAHERYSPCYAQGTIAFSDNTQGKWKISSSGGGTLVWDTGDVVTLFYNDYKWVDPFADTYTVEDESLTE</sequence>
<name>A0A3S4G2B8_SERRU</name>
<feature type="signal peptide" evidence="1">
    <location>
        <begin position="1"/>
        <end position="19"/>
    </location>
</feature>
<dbReference type="EMBL" id="LR134493">
    <property type="protein sequence ID" value="VEI70247.1"/>
    <property type="molecule type" value="Genomic_DNA"/>
</dbReference>
<keyword evidence="1" id="KW-0732">Signal</keyword>
<dbReference type="EMBL" id="LR590463">
    <property type="protein sequence ID" value="VTP62962.1"/>
    <property type="molecule type" value="Genomic_DNA"/>
</dbReference>
<gene>
    <name evidence="3" type="ORF">NCTC10036_03935</name>
    <name evidence="4" type="ORF">NCTC12971_02902</name>
    <name evidence="2" type="ORF">NCTC9419_05413</name>
</gene>
<dbReference type="Proteomes" id="UP000307968">
    <property type="component" value="Chromosome"/>
</dbReference>
<reference evidence="5 6" key="1">
    <citation type="submission" date="2018-12" db="EMBL/GenBank/DDBJ databases">
        <authorList>
            <consortium name="Pathogen Informatics"/>
        </authorList>
    </citation>
    <scope>NUCLEOTIDE SEQUENCE [LARGE SCALE GENOMIC DNA]</scope>
    <source>
        <strain evidence="3 6">NCTC10036</strain>
        <strain evidence="4 7">NCTC12971</strain>
        <strain evidence="2 5">NCTC9419</strain>
    </source>
</reference>
<evidence type="ECO:0000313" key="3">
    <source>
        <dbReference type="EMBL" id="VEI70247.1"/>
    </source>
</evidence>
<evidence type="ECO:0008006" key="8">
    <source>
        <dbReference type="Google" id="ProtNLM"/>
    </source>
</evidence>
<dbReference type="AlphaFoldDB" id="A0A3S4G2B8"/>
<evidence type="ECO:0000313" key="7">
    <source>
        <dbReference type="Proteomes" id="UP000307968"/>
    </source>
</evidence>
<accession>A0A3S4G2B8</accession>
<dbReference type="Proteomes" id="UP000271603">
    <property type="component" value="Chromosome"/>
</dbReference>
<evidence type="ECO:0000313" key="2">
    <source>
        <dbReference type="EMBL" id="VEA73778.1"/>
    </source>
</evidence>
<dbReference type="EMBL" id="LR134155">
    <property type="protein sequence ID" value="VEA73778.1"/>
    <property type="molecule type" value="Genomic_DNA"/>
</dbReference>
<evidence type="ECO:0000313" key="6">
    <source>
        <dbReference type="Proteomes" id="UP000281904"/>
    </source>
</evidence>
<feature type="chain" id="PRO_5041812246" description="DUF4430 domain-containing protein" evidence="1">
    <location>
        <begin position="20"/>
        <end position="143"/>
    </location>
</feature>
<evidence type="ECO:0000256" key="1">
    <source>
        <dbReference type="SAM" id="SignalP"/>
    </source>
</evidence>